<comment type="caution">
    <text evidence="1">The sequence shown here is derived from an EMBL/GenBank/DDBJ whole genome shotgun (WGS) entry which is preliminary data.</text>
</comment>
<keyword evidence="2" id="KW-1185">Reference proteome</keyword>
<reference evidence="1" key="1">
    <citation type="submission" date="2022-04" db="EMBL/GenBank/DDBJ databases">
        <title>Genome of the entomopathogenic fungus Entomophthora muscae.</title>
        <authorList>
            <person name="Elya C."/>
            <person name="Lovett B.R."/>
            <person name="Lee E."/>
            <person name="Macias A.M."/>
            <person name="Hajek A.E."/>
            <person name="De Bivort B.L."/>
            <person name="Kasson M.T."/>
            <person name="De Fine Licht H.H."/>
            <person name="Stajich J.E."/>
        </authorList>
    </citation>
    <scope>NUCLEOTIDE SEQUENCE</scope>
    <source>
        <strain evidence="1">Berkeley</strain>
    </source>
</reference>
<sequence>MEPLVGETGTLLSSNPILLNALVLIAPPAKVVEASEEVLAVTLLLDTGRMANMNGAKKMHDLKRNFTELLKILIARTLVSTLPSMMIFQLMLLVEMFQAPSLPLMNQN</sequence>
<dbReference type="EMBL" id="QTSX02000881">
    <property type="protein sequence ID" value="KAJ9084107.1"/>
    <property type="molecule type" value="Genomic_DNA"/>
</dbReference>
<dbReference type="Proteomes" id="UP001165960">
    <property type="component" value="Unassembled WGS sequence"/>
</dbReference>
<name>A0ACC2UCG5_9FUNG</name>
<organism evidence="1 2">
    <name type="scientific">Entomophthora muscae</name>
    <dbReference type="NCBI Taxonomy" id="34485"/>
    <lineage>
        <taxon>Eukaryota</taxon>
        <taxon>Fungi</taxon>
        <taxon>Fungi incertae sedis</taxon>
        <taxon>Zoopagomycota</taxon>
        <taxon>Entomophthoromycotina</taxon>
        <taxon>Entomophthoromycetes</taxon>
        <taxon>Entomophthorales</taxon>
        <taxon>Entomophthoraceae</taxon>
        <taxon>Entomophthora</taxon>
    </lineage>
</organism>
<accession>A0ACC2UCG5</accession>
<gene>
    <name evidence="1" type="ORF">DSO57_1027743</name>
</gene>
<evidence type="ECO:0000313" key="1">
    <source>
        <dbReference type="EMBL" id="KAJ9084107.1"/>
    </source>
</evidence>
<evidence type="ECO:0000313" key="2">
    <source>
        <dbReference type="Proteomes" id="UP001165960"/>
    </source>
</evidence>
<protein>
    <submittedName>
        <fullName evidence="1">Uncharacterized protein</fullName>
    </submittedName>
</protein>
<proteinExistence type="predicted"/>